<dbReference type="RefSeq" id="WP_196815524.1">
    <property type="nucleotide sequence ID" value="NZ_CP012850.1"/>
</dbReference>
<organism evidence="2 3">
    <name type="scientific">Candidatus Nitrosocosmicus oleophilus</name>
    <dbReference type="NCBI Taxonomy" id="1353260"/>
    <lineage>
        <taxon>Archaea</taxon>
        <taxon>Nitrososphaerota</taxon>
        <taxon>Nitrososphaeria</taxon>
        <taxon>Nitrososphaerales</taxon>
        <taxon>Nitrososphaeraceae</taxon>
        <taxon>Candidatus Nitrosocosmicus</taxon>
    </lineage>
</organism>
<dbReference type="Proteomes" id="UP000058925">
    <property type="component" value="Chromosome"/>
</dbReference>
<dbReference type="GO" id="GO:0006310">
    <property type="term" value="P:DNA recombination"/>
    <property type="evidence" value="ECO:0007669"/>
    <property type="project" value="InterPro"/>
</dbReference>
<sequence>MSKNAYVSVINNDILQIASGSEPITSYNQIRKRFGDYFVSMNMYYCRKVFATFLRNEGIEPEIIDLLQGRIPNSVFVRHYYRPDPSNFDMIREKLRKLHNLIDA</sequence>
<dbReference type="Pfam" id="PF16795">
    <property type="entry name" value="Phage_integr_3"/>
    <property type="match status" value="1"/>
</dbReference>
<dbReference type="KEGG" id="taa:NMY3_02009"/>
<dbReference type="InterPro" id="IPR013762">
    <property type="entry name" value="Integrase-like_cat_sf"/>
</dbReference>
<gene>
    <name evidence="2" type="ORF">NMY3_02009</name>
</gene>
<reference evidence="3" key="1">
    <citation type="submission" date="2015-10" db="EMBL/GenBank/DDBJ databases">
        <title>Niche specialization of a soil ammonia-oxidizing archaeon, Candidatus Nitrosocosmicus oleophilus.</title>
        <authorList>
            <person name="Jung M.-Y."/>
            <person name="Rhee S.-K."/>
        </authorList>
    </citation>
    <scope>NUCLEOTIDE SEQUENCE [LARGE SCALE GENOMIC DNA]</scope>
    <source>
        <strain evidence="3">MY3</strain>
    </source>
</reference>
<dbReference type="GeneID" id="60421992"/>
<dbReference type="GO" id="GO:0003677">
    <property type="term" value="F:DNA binding"/>
    <property type="evidence" value="ECO:0007669"/>
    <property type="project" value="InterPro"/>
</dbReference>
<dbReference type="AlphaFoldDB" id="A0A654M0Z5"/>
<dbReference type="GO" id="GO:0015074">
    <property type="term" value="P:DNA integration"/>
    <property type="evidence" value="ECO:0007669"/>
    <property type="project" value="InterPro"/>
</dbReference>
<evidence type="ECO:0000313" key="2">
    <source>
        <dbReference type="EMBL" id="ALI36211.1"/>
    </source>
</evidence>
<keyword evidence="3" id="KW-1185">Reference proteome</keyword>
<evidence type="ECO:0000259" key="1">
    <source>
        <dbReference type="Pfam" id="PF16795"/>
    </source>
</evidence>
<dbReference type="Gene3D" id="1.10.443.10">
    <property type="entry name" value="Intergrase catalytic core"/>
    <property type="match status" value="1"/>
</dbReference>
<dbReference type="OrthoDB" id="11663at2157"/>
<proteinExistence type="predicted"/>
<dbReference type="InterPro" id="IPR031857">
    <property type="entry name" value="Integrase_SSV1_C"/>
</dbReference>
<name>A0A654M0Z5_9ARCH</name>
<dbReference type="EMBL" id="CP012850">
    <property type="protein sequence ID" value="ALI36211.1"/>
    <property type="molecule type" value="Genomic_DNA"/>
</dbReference>
<evidence type="ECO:0000313" key="3">
    <source>
        <dbReference type="Proteomes" id="UP000058925"/>
    </source>
</evidence>
<protein>
    <recommendedName>
        <fullName evidence="1">Integrase SSV1 C-terminal domain-containing protein</fullName>
    </recommendedName>
</protein>
<accession>A0A654M0Z5</accession>
<feature type="domain" description="Integrase SSV1 C-terminal" evidence="1">
    <location>
        <begin position="25"/>
        <end position="80"/>
    </location>
</feature>